<evidence type="ECO:0000313" key="4">
    <source>
        <dbReference type="EMBL" id="KAK0426678.1"/>
    </source>
</evidence>
<dbReference type="PROSITE" id="PS50056">
    <property type="entry name" value="TYR_PHOSPHATASE_2"/>
    <property type="match status" value="1"/>
</dbReference>
<evidence type="ECO:0000256" key="2">
    <source>
        <dbReference type="ARBA" id="ARBA00022912"/>
    </source>
</evidence>
<gene>
    <name evidence="4" type="ORF">QR680_009839</name>
    <name evidence="5" type="ORF">QR680_009843</name>
</gene>
<protein>
    <recommendedName>
        <fullName evidence="3">Tyrosine specific protein phosphatases domain-containing protein</fullName>
    </recommendedName>
</protein>
<comment type="caution">
    <text evidence="5">The sequence shown here is derived from an EMBL/GenBank/DDBJ whole genome shotgun (WGS) entry which is preliminary data.</text>
</comment>
<dbReference type="EMBL" id="JAUCMV010000001">
    <property type="protein sequence ID" value="KAK0426683.1"/>
    <property type="molecule type" value="Genomic_DNA"/>
</dbReference>
<dbReference type="PANTHER" id="PTHR10367:SF9">
    <property type="entry name" value="DUAL-SPECIFICITY PHOSPHATASE 11 (RNA_RNP COMPLEX 1-INTERACTING)"/>
    <property type="match status" value="1"/>
</dbReference>
<sequence length="378" mass="42769">MPALEEKPAIPAENAKEIPADLVLQKENNDDPHANTLEEIVNIVEKVADIVTCVESLEKMRTGAAISKENTTENAAEAVTEEQQKQPVKKEFEYRAYGSRPDGWVDYLPIGGAIEGTPFVPFKTPLTAQYTQAFPGLKFDVEDLFECAKRAGECFGLIIDLTFTWRYYNHVLIKNNHVAYRKIKCGGHNVEEQEENYNAFKNIVDFFRANEREGSNRRIGVHCTHGLNRTGFLVCRYMIEEMGWNAKDAILAFGRARGLPLERENYVKSLKEIGERLGQEFPEWDEEMSFENRKRLVQESKIESWLDKETIANYEAFRASRAAEVGARETVGSVALAAGDSTAIKTVDMPQEKPADLKIPGKKKGFFGRMRALFCNVQ</sequence>
<keyword evidence="2" id="KW-0904">Protein phosphatase</keyword>
<keyword evidence="6" id="KW-1185">Reference proteome</keyword>
<dbReference type="EMBL" id="JAUCMV010000001">
    <property type="protein sequence ID" value="KAK0426678.1"/>
    <property type="molecule type" value="Genomic_DNA"/>
</dbReference>
<accession>A0AA39ILU5</accession>
<evidence type="ECO:0000259" key="3">
    <source>
        <dbReference type="PROSITE" id="PS50056"/>
    </source>
</evidence>
<organism evidence="5 6">
    <name type="scientific">Steinernema hermaphroditum</name>
    <dbReference type="NCBI Taxonomy" id="289476"/>
    <lineage>
        <taxon>Eukaryota</taxon>
        <taxon>Metazoa</taxon>
        <taxon>Ecdysozoa</taxon>
        <taxon>Nematoda</taxon>
        <taxon>Chromadorea</taxon>
        <taxon>Rhabditida</taxon>
        <taxon>Tylenchina</taxon>
        <taxon>Panagrolaimomorpha</taxon>
        <taxon>Strongyloidoidea</taxon>
        <taxon>Steinernematidae</taxon>
        <taxon>Steinernema</taxon>
    </lineage>
</organism>
<dbReference type="InterPro" id="IPR000340">
    <property type="entry name" value="Dual-sp_phosphatase_cat-dom"/>
</dbReference>
<evidence type="ECO:0000313" key="6">
    <source>
        <dbReference type="Proteomes" id="UP001175271"/>
    </source>
</evidence>
<dbReference type="AlphaFoldDB" id="A0AA39ILU5"/>
<feature type="domain" description="Tyrosine specific protein phosphatases" evidence="3">
    <location>
        <begin position="198"/>
        <end position="268"/>
    </location>
</feature>
<name>A0AA39ILU5_9BILA</name>
<evidence type="ECO:0000256" key="1">
    <source>
        <dbReference type="ARBA" id="ARBA00022801"/>
    </source>
</evidence>
<dbReference type="Pfam" id="PF00782">
    <property type="entry name" value="DSPc"/>
    <property type="match status" value="1"/>
</dbReference>
<dbReference type="InterPro" id="IPR000387">
    <property type="entry name" value="Tyr_Pase_dom"/>
</dbReference>
<dbReference type="Gene3D" id="3.90.190.10">
    <property type="entry name" value="Protein tyrosine phosphatase superfamily"/>
    <property type="match status" value="1"/>
</dbReference>
<dbReference type="InterPro" id="IPR016130">
    <property type="entry name" value="Tyr_Pase_AS"/>
</dbReference>
<dbReference type="PROSITE" id="PS00383">
    <property type="entry name" value="TYR_PHOSPHATASE_1"/>
    <property type="match status" value="1"/>
</dbReference>
<dbReference type="InterPro" id="IPR029021">
    <property type="entry name" value="Prot-tyrosine_phosphatase-like"/>
</dbReference>
<dbReference type="InterPro" id="IPR020422">
    <property type="entry name" value="TYR_PHOSPHATASE_DUAL_dom"/>
</dbReference>
<reference evidence="5" key="1">
    <citation type="submission" date="2023-06" db="EMBL/GenBank/DDBJ databases">
        <title>Genomic analysis of the entomopathogenic nematode Steinernema hermaphroditum.</title>
        <authorList>
            <person name="Schwarz E.M."/>
            <person name="Heppert J.K."/>
            <person name="Baniya A."/>
            <person name="Schwartz H.T."/>
            <person name="Tan C.-H."/>
            <person name="Antoshechkin I."/>
            <person name="Sternberg P.W."/>
            <person name="Goodrich-Blair H."/>
            <person name="Dillman A.R."/>
        </authorList>
    </citation>
    <scope>NUCLEOTIDE SEQUENCE</scope>
    <source>
        <strain evidence="5">PS9179</strain>
        <tissue evidence="5">Whole animal</tissue>
    </source>
</reference>
<dbReference type="GO" id="GO:0004651">
    <property type="term" value="F:polynucleotide 5'-phosphatase activity"/>
    <property type="evidence" value="ECO:0007669"/>
    <property type="project" value="TreeGrafter"/>
</dbReference>
<keyword evidence="1" id="KW-0378">Hydrolase</keyword>
<proteinExistence type="predicted"/>
<dbReference type="SUPFAM" id="SSF52799">
    <property type="entry name" value="(Phosphotyrosine protein) phosphatases II"/>
    <property type="match status" value="1"/>
</dbReference>
<dbReference type="PANTHER" id="PTHR10367">
    <property type="entry name" value="MRNA-CAPPING ENZYME"/>
    <property type="match status" value="1"/>
</dbReference>
<dbReference type="Proteomes" id="UP001175271">
    <property type="component" value="Unassembled WGS sequence"/>
</dbReference>
<dbReference type="GO" id="GO:0004721">
    <property type="term" value="F:phosphoprotein phosphatase activity"/>
    <property type="evidence" value="ECO:0007669"/>
    <property type="project" value="UniProtKB-KW"/>
</dbReference>
<dbReference type="InterPro" id="IPR051029">
    <property type="entry name" value="mRNA_Capping_Enz/RNA_Phosphat"/>
</dbReference>
<dbReference type="SMART" id="SM00195">
    <property type="entry name" value="DSPc"/>
    <property type="match status" value="1"/>
</dbReference>
<evidence type="ECO:0000313" key="5">
    <source>
        <dbReference type="EMBL" id="KAK0426683.1"/>
    </source>
</evidence>